<dbReference type="InterPro" id="IPR001841">
    <property type="entry name" value="Znf_RING"/>
</dbReference>
<feature type="domain" description="RING-type" evidence="5">
    <location>
        <begin position="244"/>
        <end position="289"/>
    </location>
</feature>
<evidence type="ECO:0000256" key="3">
    <source>
        <dbReference type="ARBA" id="ARBA00022833"/>
    </source>
</evidence>
<dbReference type="SUPFAM" id="SSF57850">
    <property type="entry name" value="RING/U-box"/>
    <property type="match status" value="1"/>
</dbReference>
<proteinExistence type="predicted"/>
<dbReference type="InterPro" id="IPR013083">
    <property type="entry name" value="Znf_RING/FYVE/PHD"/>
</dbReference>
<gene>
    <name evidence="6" type="ORF">EJ04DRAFT_525774</name>
</gene>
<name>A0A9P4QUL0_9PLEO</name>
<reference evidence="6" key="1">
    <citation type="journal article" date="2020" name="Stud. Mycol.">
        <title>101 Dothideomycetes genomes: a test case for predicting lifestyles and emergence of pathogens.</title>
        <authorList>
            <person name="Haridas S."/>
            <person name="Albert R."/>
            <person name="Binder M."/>
            <person name="Bloem J."/>
            <person name="Labutti K."/>
            <person name="Salamov A."/>
            <person name="Andreopoulos B."/>
            <person name="Baker S."/>
            <person name="Barry K."/>
            <person name="Bills G."/>
            <person name="Bluhm B."/>
            <person name="Cannon C."/>
            <person name="Castanera R."/>
            <person name="Culley D."/>
            <person name="Daum C."/>
            <person name="Ezra D."/>
            <person name="Gonzalez J."/>
            <person name="Henrissat B."/>
            <person name="Kuo A."/>
            <person name="Liang C."/>
            <person name="Lipzen A."/>
            <person name="Lutzoni F."/>
            <person name="Magnuson J."/>
            <person name="Mondo S."/>
            <person name="Nolan M."/>
            <person name="Ohm R."/>
            <person name="Pangilinan J."/>
            <person name="Park H.-J."/>
            <person name="Ramirez L."/>
            <person name="Alfaro M."/>
            <person name="Sun H."/>
            <person name="Tritt A."/>
            <person name="Yoshinaga Y."/>
            <person name="Zwiers L.-H."/>
            <person name="Turgeon B."/>
            <person name="Goodwin S."/>
            <person name="Spatafora J."/>
            <person name="Crous P."/>
            <person name="Grigoriev I."/>
        </authorList>
    </citation>
    <scope>NUCLEOTIDE SEQUENCE</scope>
    <source>
        <strain evidence="6">CBS 125425</strain>
    </source>
</reference>
<dbReference type="GO" id="GO:0008270">
    <property type="term" value="F:zinc ion binding"/>
    <property type="evidence" value="ECO:0007669"/>
    <property type="project" value="UniProtKB-KW"/>
</dbReference>
<dbReference type="OrthoDB" id="3877698at2759"/>
<sequence>MLRARYIKSSRHDETKIRSSPQVPTVPIGTQTNIMSRRVANLNAASQPWERLYYFGDRLRARGQTIPGSIKNIVSLDQPGLEDEHRELFQLVQSANAQTAAANENIGNAAAMIPSNFPAACHRIMDVLKFHFRANIIRSREDLIGNRALVYHECRVSGLVPEMIEALKEWEDNIGELREHLEDLTPEHDEVERDLQARLACGQAWFDPYTQQLDYEVTETIGPKVPISGFSRPVDPSQAPGLTCPICLDDLCNHQQVVQLSCAHMCGADCLSVWTCSNADQANTCPFCRAKLFVQRPRAATTWFQRYSRVHTDFKRLEAELALITQDIETVAHLMYEVAPNDIVLDTPGR</sequence>
<dbReference type="AlphaFoldDB" id="A0A9P4QUL0"/>
<dbReference type="PANTHER" id="PTHR45969:SF69">
    <property type="entry name" value="FINGER DOMAIN PROTEIN, PUTATIVE (AFU_ORTHOLOGUE AFUA_3G12190)-RELATED"/>
    <property type="match status" value="1"/>
</dbReference>
<keyword evidence="3" id="KW-0862">Zinc</keyword>
<dbReference type="PROSITE" id="PS50089">
    <property type="entry name" value="ZF_RING_2"/>
    <property type="match status" value="1"/>
</dbReference>
<dbReference type="GO" id="GO:0061630">
    <property type="term" value="F:ubiquitin protein ligase activity"/>
    <property type="evidence" value="ECO:0007669"/>
    <property type="project" value="TreeGrafter"/>
</dbReference>
<organism evidence="6 7">
    <name type="scientific">Polyplosphaeria fusca</name>
    <dbReference type="NCBI Taxonomy" id="682080"/>
    <lineage>
        <taxon>Eukaryota</taxon>
        <taxon>Fungi</taxon>
        <taxon>Dikarya</taxon>
        <taxon>Ascomycota</taxon>
        <taxon>Pezizomycotina</taxon>
        <taxon>Dothideomycetes</taxon>
        <taxon>Pleosporomycetidae</taxon>
        <taxon>Pleosporales</taxon>
        <taxon>Tetraplosphaeriaceae</taxon>
        <taxon>Polyplosphaeria</taxon>
    </lineage>
</organism>
<accession>A0A9P4QUL0</accession>
<evidence type="ECO:0000259" key="5">
    <source>
        <dbReference type="PROSITE" id="PS50089"/>
    </source>
</evidence>
<keyword evidence="2 4" id="KW-0863">Zinc-finger</keyword>
<dbReference type="Proteomes" id="UP000799444">
    <property type="component" value="Unassembled WGS sequence"/>
</dbReference>
<evidence type="ECO:0000256" key="4">
    <source>
        <dbReference type="PROSITE-ProRule" id="PRU00175"/>
    </source>
</evidence>
<keyword evidence="1" id="KW-0479">Metal-binding</keyword>
<evidence type="ECO:0000256" key="2">
    <source>
        <dbReference type="ARBA" id="ARBA00022771"/>
    </source>
</evidence>
<keyword evidence="7" id="KW-1185">Reference proteome</keyword>
<evidence type="ECO:0000256" key="1">
    <source>
        <dbReference type="ARBA" id="ARBA00022723"/>
    </source>
</evidence>
<dbReference type="PANTHER" id="PTHR45969">
    <property type="entry name" value="RING ZINC FINGER PROTEIN-RELATED"/>
    <property type="match status" value="1"/>
</dbReference>
<dbReference type="GO" id="GO:0016567">
    <property type="term" value="P:protein ubiquitination"/>
    <property type="evidence" value="ECO:0007669"/>
    <property type="project" value="TreeGrafter"/>
</dbReference>
<evidence type="ECO:0000313" key="6">
    <source>
        <dbReference type="EMBL" id="KAF2731875.1"/>
    </source>
</evidence>
<protein>
    <recommendedName>
        <fullName evidence="5">RING-type domain-containing protein</fullName>
    </recommendedName>
</protein>
<dbReference type="Pfam" id="PF13639">
    <property type="entry name" value="zf-RING_2"/>
    <property type="match status" value="1"/>
</dbReference>
<dbReference type="Gene3D" id="3.30.40.10">
    <property type="entry name" value="Zinc/RING finger domain, C3HC4 (zinc finger)"/>
    <property type="match status" value="1"/>
</dbReference>
<evidence type="ECO:0000313" key="7">
    <source>
        <dbReference type="Proteomes" id="UP000799444"/>
    </source>
</evidence>
<dbReference type="EMBL" id="ML996187">
    <property type="protein sequence ID" value="KAF2731875.1"/>
    <property type="molecule type" value="Genomic_DNA"/>
</dbReference>
<comment type="caution">
    <text evidence="6">The sequence shown here is derived from an EMBL/GenBank/DDBJ whole genome shotgun (WGS) entry which is preliminary data.</text>
</comment>